<proteinExistence type="predicted"/>
<accession>A0A816NVB1</accession>
<dbReference type="Proteomes" id="UP001295469">
    <property type="component" value="Chromosome A09"/>
</dbReference>
<protein>
    <submittedName>
        <fullName evidence="1">(rape) hypothetical protein</fullName>
    </submittedName>
</protein>
<dbReference type="EMBL" id="HG994363">
    <property type="protein sequence ID" value="CAF2040075.1"/>
    <property type="molecule type" value="Genomic_DNA"/>
</dbReference>
<gene>
    <name evidence="1" type="ORF">DARMORV10_A09P16410.1</name>
</gene>
<dbReference type="AlphaFoldDB" id="A0A816NVB1"/>
<organism evidence="1">
    <name type="scientific">Brassica napus</name>
    <name type="common">Rape</name>
    <dbReference type="NCBI Taxonomy" id="3708"/>
    <lineage>
        <taxon>Eukaryota</taxon>
        <taxon>Viridiplantae</taxon>
        <taxon>Streptophyta</taxon>
        <taxon>Embryophyta</taxon>
        <taxon>Tracheophyta</taxon>
        <taxon>Spermatophyta</taxon>
        <taxon>Magnoliopsida</taxon>
        <taxon>eudicotyledons</taxon>
        <taxon>Gunneridae</taxon>
        <taxon>Pentapetalae</taxon>
        <taxon>rosids</taxon>
        <taxon>malvids</taxon>
        <taxon>Brassicales</taxon>
        <taxon>Brassicaceae</taxon>
        <taxon>Brassiceae</taxon>
        <taxon>Brassica</taxon>
    </lineage>
</organism>
<name>A0A816NVB1_BRANA</name>
<reference evidence="1" key="1">
    <citation type="submission" date="2021-01" db="EMBL/GenBank/DDBJ databases">
        <authorList>
            <consortium name="Genoscope - CEA"/>
            <person name="William W."/>
        </authorList>
    </citation>
    <scope>NUCLEOTIDE SEQUENCE</scope>
</reference>
<evidence type="ECO:0000313" key="1">
    <source>
        <dbReference type="EMBL" id="CAF2040075.1"/>
    </source>
</evidence>
<sequence length="124" mass="13158">MMVTRPDSVVARVSGVTTRLDRRRRVGGRLFRVSRVGSSFLMLFELTFTRRVGACGGFSGSSPDPGINLLDLPLVVRFGVVSDFQLGGLSSASWSASAFNPGVMSAPEYPFLGGALHLAASSAY</sequence>